<keyword evidence="1" id="KW-0812">Transmembrane</keyword>
<dbReference type="PIRSF" id="PIRSF032908">
    <property type="entry name" value="UCP032908"/>
    <property type="match status" value="1"/>
</dbReference>
<feature type="transmembrane region" description="Helical" evidence="1">
    <location>
        <begin position="80"/>
        <end position="102"/>
    </location>
</feature>
<accession>A0ABS8N3D0</accession>
<dbReference type="EMBL" id="JAJJPB010000004">
    <property type="protein sequence ID" value="MCC9294287.1"/>
    <property type="molecule type" value="Genomic_DNA"/>
</dbReference>
<dbReference type="Pfam" id="PF07853">
    <property type="entry name" value="DUF1648"/>
    <property type="match status" value="1"/>
</dbReference>
<gene>
    <name evidence="4" type="ORF">LN736_05295</name>
</gene>
<feature type="transmembrane region" description="Helical" evidence="1">
    <location>
        <begin position="56"/>
        <end position="74"/>
    </location>
</feature>
<dbReference type="InterPro" id="IPR012867">
    <property type="entry name" value="DUF1648"/>
</dbReference>
<organism evidence="4 5">
    <name type="scientific">Clostridium aromativorans</name>
    <dbReference type="NCBI Taxonomy" id="2836848"/>
    <lineage>
        <taxon>Bacteria</taxon>
        <taxon>Bacillati</taxon>
        <taxon>Bacillota</taxon>
        <taxon>Clostridia</taxon>
        <taxon>Eubacteriales</taxon>
        <taxon>Clostridiaceae</taxon>
        <taxon>Clostridium</taxon>
    </lineage>
</organism>
<dbReference type="Pfam" id="PF19124">
    <property type="entry name" value="DUF5808"/>
    <property type="match status" value="1"/>
</dbReference>
<keyword evidence="5" id="KW-1185">Reference proteome</keyword>
<feature type="transmembrane region" description="Helical" evidence="1">
    <location>
        <begin position="141"/>
        <end position="161"/>
    </location>
</feature>
<feature type="domain" description="DUF5808" evidence="3">
    <location>
        <begin position="331"/>
        <end position="355"/>
    </location>
</feature>
<evidence type="ECO:0000256" key="1">
    <source>
        <dbReference type="SAM" id="Phobius"/>
    </source>
</evidence>
<dbReference type="InterPro" id="IPR014574">
    <property type="entry name" value="UCP032908"/>
</dbReference>
<dbReference type="PANTHER" id="PTHR37810:SF9">
    <property type="entry name" value="MEMBRANE PROTEIN"/>
    <property type="match status" value="1"/>
</dbReference>
<feature type="domain" description="DUF1648" evidence="2">
    <location>
        <begin position="149"/>
        <end position="194"/>
    </location>
</feature>
<evidence type="ECO:0000259" key="2">
    <source>
        <dbReference type="Pfam" id="PF07853"/>
    </source>
</evidence>
<dbReference type="PANTHER" id="PTHR37810">
    <property type="entry name" value="IMMUNITY PROTEIN SDPI"/>
    <property type="match status" value="1"/>
</dbReference>
<evidence type="ECO:0000313" key="4">
    <source>
        <dbReference type="EMBL" id="MCC9294287.1"/>
    </source>
</evidence>
<sequence length="378" mass="43188">MKENLFLCIYLCFIFLLILVINMLTPNFTRKEIVFGVRIPGDKMDSAEIKDIKRQFIKNNLIIGIPFMLLFSFLNYKFLSAAVILFTVFAFVFIDFLVYMISNRAVKALKLKNSWFEGKKQAVAVDVGYSRDKGKTLVSPWFFLIPVSIILINIILGYANYAPLPNRVPTHWDLSGNINGYQTKSIFLIWEMPFTEMAVTLMLFIVYKIIGWSKQQTNVSNPEISVKKNRRFRRIWSIYAVFSAVAVNLILTVGTIQIFDIIEISHLFVLIFTIVFVIFITLISVVLSIKIGQGGSNIEIGKQDSGKIESEFTDKDDDNFWKLANTIYYNPDDPFLFVEKRFGIGWTINAGRPAGMAIYIGLIVFIIAVIGFSIFAQN</sequence>
<reference evidence="4" key="1">
    <citation type="submission" date="2021-11" db="EMBL/GenBank/DDBJ databases">
        <authorList>
            <person name="Qingchun L."/>
            <person name="Dong Z."/>
            <person name="Zongwei Q."/>
            <person name="Jia Z."/>
            <person name="Duotao L."/>
        </authorList>
    </citation>
    <scope>NUCLEOTIDE SEQUENCE</scope>
    <source>
        <strain evidence="4">WLY-B-L2</strain>
    </source>
</reference>
<proteinExistence type="predicted"/>
<feature type="transmembrane region" description="Helical" evidence="1">
    <location>
        <begin position="236"/>
        <end position="259"/>
    </location>
</feature>
<feature type="transmembrane region" description="Helical" evidence="1">
    <location>
        <begin position="187"/>
        <end position="207"/>
    </location>
</feature>
<dbReference type="RefSeq" id="WP_229981137.1">
    <property type="nucleotide sequence ID" value="NZ_JAJJPB010000004.1"/>
</dbReference>
<keyword evidence="1" id="KW-1133">Transmembrane helix</keyword>
<keyword evidence="1" id="KW-0472">Membrane</keyword>
<protein>
    <submittedName>
        <fullName evidence="4">DUF1648 domain-containing protein</fullName>
    </submittedName>
</protein>
<evidence type="ECO:0000313" key="5">
    <source>
        <dbReference type="Proteomes" id="UP001165422"/>
    </source>
</evidence>
<dbReference type="InterPro" id="IPR043831">
    <property type="entry name" value="DUF5808"/>
</dbReference>
<feature type="transmembrane region" description="Helical" evidence="1">
    <location>
        <begin position="356"/>
        <end position="376"/>
    </location>
</feature>
<feature type="transmembrane region" description="Helical" evidence="1">
    <location>
        <begin position="265"/>
        <end position="287"/>
    </location>
</feature>
<feature type="transmembrane region" description="Helical" evidence="1">
    <location>
        <begin position="6"/>
        <end position="25"/>
    </location>
</feature>
<comment type="caution">
    <text evidence="4">The sequence shown here is derived from an EMBL/GenBank/DDBJ whole genome shotgun (WGS) entry which is preliminary data.</text>
</comment>
<name>A0ABS8N3D0_9CLOT</name>
<evidence type="ECO:0000259" key="3">
    <source>
        <dbReference type="Pfam" id="PF19124"/>
    </source>
</evidence>
<dbReference type="Proteomes" id="UP001165422">
    <property type="component" value="Unassembled WGS sequence"/>
</dbReference>